<name>A0A0D1XXC2_ANEMI</name>
<evidence type="ECO:0000313" key="2">
    <source>
        <dbReference type="EMBL" id="KON96716.1"/>
    </source>
</evidence>
<gene>
    <name evidence="2" type="ORF">AF333_15770</name>
</gene>
<dbReference type="Proteomes" id="UP000037269">
    <property type="component" value="Unassembled WGS sequence"/>
</dbReference>
<sequence length="165" mass="18224">MGELKKKLWISVLILAITIGGFYSFVKVNPPLGIGTLASSEDKKSVVVGIGNKGFREVKIVDVSVNNNEKPSKTKAQVSNALQGFIITDDYNNKESIKYGFKNIEDVTIKVGTFSSSYFKKLDDGTATKNDKIYGISVIHNEAINRVNIKYSYLGISFNETVFLN</sequence>
<dbReference type="PATRIC" id="fig|47500.12.peg.88"/>
<accession>A0A0D1XXC2</accession>
<dbReference type="AlphaFoldDB" id="A0A0D1XXC2"/>
<organism evidence="2 3">
    <name type="scientific">Aneurinibacillus migulanus</name>
    <name type="common">Bacillus migulanus</name>
    <dbReference type="NCBI Taxonomy" id="47500"/>
    <lineage>
        <taxon>Bacteria</taxon>
        <taxon>Bacillati</taxon>
        <taxon>Bacillota</taxon>
        <taxon>Bacilli</taxon>
        <taxon>Bacillales</taxon>
        <taxon>Paenibacillaceae</taxon>
        <taxon>Aneurinibacillus group</taxon>
        <taxon>Aneurinibacillus</taxon>
    </lineage>
</organism>
<dbReference type="EMBL" id="LGUG01000004">
    <property type="protein sequence ID" value="KON96716.1"/>
    <property type="molecule type" value="Genomic_DNA"/>
</dbReference>
<keyword evidence="1" id="KW-0472">Membrane</keyword>
<proteinExistence type="predicted"/>
<evidence type="ECO:0000256" key="1">
    <source>
        <dbReference type="SAM" id="Phobius"/>
    </source>
</evidence>
<keyword evidence="1" id="KW-1133">Transmembrane helix</keyword>
<dbReference type="OrthoDB" id="2474144at2"/>
<dbReference type="GeneID" id="42306630"/>
<keyword evidence="1" id="KW-0812">Transmembrane</keyword>
<evidence type="ECO:0000313" key="3">
    <source>
        <dbReference type="Proteomes" id="UP000037269"/>
    </source>
</evidence>
<reference evidence="2 3" key="1">
    <citation type="submission" date="2015-07" db="EMBL/GenBank/DDBJ databases">
        <title>Fjat-14205 dsm 2895.</title>
        <authorList>
            <person name="Liu B."/>
            <person name="Wang J."/>
            <person name="Zhu Y."/>
            <person name="Liu G."/>
            <person name="Chen Q."/>
            <person name="Chen Z."/>
            <person name="Lan J."/>
            <person name="Che J."/>
            <person name="Ge C."/>
            <person name="Shi H."/>
            <person name="Pan Z."/>
            <person name="Liu X."/>
        </authorList>
    </citation>
    <scope>NUCLEOTIDE SEQUENCE [LARGE SCALE GENOMIC DNA]</scope>
    <source>
        <strain evidence="2 3">DSM 2895</strain>
    </source>
</reference>
<feature type="transmembrane region" description="Helical" evidence="1">
    <location>
        <begin position="7"/>
        <end position="26"/>
    </location>
</feature>
<comment type="caution">
    <text evidence="2">The sequence shown here is derived from an EMBL/GenBank/DDBJ whole genome shotgun (WGS) entry which is preliminary data.</text>
</comment>
<dbReference type="RefSeq" id="WP_043066352.1">
    <property type="nucleotide sequence ID" value="NZ_BJOA01000253.1"/>
</dbReference>
<protein>
    <submittedName>
        <fullName evidence="2">Uncharacterized protein</fullName>
    </submittedName>
</protein>
<keyword evidence="3" id="KW-1185">Reference proteome</keyword>